<organism evidence="1 2">
    <name type="scientific">Microctonus aethiopoides</name>
    <dbReference type="NCBI Taxonomy" id="144406"/>
    <lineage>
        <taxon>Eukaryota</taxon>
        <taxon>Metazoa</taxon>
        <taxon>Ecdysozoa</taxon>
        <taxon>Arthropoda</taxon>
        <taxon>Hexapoda</taxon>
        <taxon>Insecta</taxon>
        <taxon>Pterygota</taxon>
        <taxon>Neoptera</taxon>
        <taxon>Endopterygota</taxon>
        <taxon>Hymenoptera</taxon>
        <taxon>Apocrita</taxon>
        <taxon>Ichneumonoidea</taxon>
        <taxon>Braconidae</taxon>
        <taxon>Euphorinae</taxon>
        <taxon>Microctonus</taxon>
    </lineage>
</organism>
<reference evidence="1" key="1">
    <citation type="journal article" date="2023" name="bioRxiv">
        <title>Scaffold-level genome assemblies of two parasitoid biocontrol wasps reveal the parthenogenesis mechanism and an associated novel virus.</title>
        <authorList>
            <person name="Inwood S."/>
            <person name="Skelly J."/>
            <person name="Guhlin J."/>
            <person name="Harrop T."/>
            <person name="Goldson S."/>
            <person name="Dearden P."/>
        </authorList>
    </citation>
    <scope>NUCLEOTIDE SEQUENCE</scope>
    <source>
        <strain evidence="1">Irish</strain>
        <tissue evidence="1">Whole body</tissue>
    </source>
</reference>
<proteinExistence type="predicted"/>
<protein>
    <submittedName>
        <fullName evidence="1">Uncharacterized protein</fullName>
    </submittedName>
</protein>
<name>A0AA39C577_9HYME</name>
<accession>A0AA39C577</accession>
<sequence length="176" mass="19868">MKRFSYPEITYSPHQDMMNKLWFLLVHLQLLLTNLKVNEVYSNHGLTYQVHSIRVPVNKFVSIEVEKFVPVPVEKIVQIPVDRIVRVPVDGIVLITQPIAQSMTSPMVLPMTAARPISNNSTVGISFILNSYRSQRLSQRNNQGLTTYINGLSDVAPEPIQGNSLFSDVALSDYDL</sequence>
<dbReference type="AlphaFoldDB" id="A0AA39C577"/>
<comment type="caution">
    <text evidence="1">The sequence shown here is derived from an EMBL/GenBank/DDBJ whole genome shotgun (WGS) entry which is preliminary data.</text>
</comment>
<keyword evidence="2" id="KW-1185">Reference proteome</keyword>
<evidence type="ECO:0000313" key="2">
    <source>
        <dbReference type="Proteomes" id="UP001168990"/>
    </source>
</evidence>
<reference evidence="1" key="2">
    <citation type="submission" date="2023-03" db="EMBL/GenBank/DDBJ databases">
        <authorList>
            <person name="Inwood S.N."/>
            <person name="Skelly J.G."/>
            <person name="Guhlin J."/>
            <person name="Harrop T.W.R."/>
            <person name="Goldson S.G."/>
            <person name="Dearden P.K."/>
        </authorList>
    </citation>
    <scope>NUCLEOTIDE SEQUENCE</scope>
    <source>
        <strain evidence="1">Irish</strain>
        <tissue evidence="1">Whole body</tissue>
    </source>
</reference>
<gene>
    <name evidence="1" type="ORF">PV328_009153</name>
</gene>
<dbReference type="EMBL" id="JAQQBS010001424">
    <property type="protein sequence ID" value="KAK0158107.1"/>
    <property type="molecule type" value="Genomic_DNA"/>
</dbReference>
<evidence type="ECO:0000313" key="1">
    <source>
        <dbReference type="EMBL" id="KAK0158107.1"/>
    </source>
</evidence>
<dbReference type="Proteomes" id="UP001168990">
    <property type="component" value="Unassembled WGS sequence"/>
</dbReference>